<dbReference type="AlphaFoldDB" id="A0A8J4PM70"/>
<evidence type="ECO:0000313" key="2">
    <source>
        <dbReference type="EMBL" id="KAF2069518.1"/>
    </source>
</evidence>
<keyword evidence="3" id="KW-1185">Reference proteome</keyword>
<accession>A0A8J4PM70</accession>
<evidence type="ECO:0000259" key="1">
    <source>
        <dbReference type="PROSITE" id="PS50075"/>
    </source>
</evidence>
<feature type="domain" description="Carrier" evidence="1">
    <location>
        <begin position="11"/>
        <end position="87"/>
    </location>
</feature>
<dbReference type="OrthoDB" id="448946at2759"/>
<reference evidence="2" key="1">
    <citation type="submission" date="2020-01" db="EMBL/GenBank/DDBJ databases">
        <title>Development of genomics and gene disruption for Polysphondylium violaceum indicates a role for the polyketide synthase stlB in stalk morphogenesis.</title>
        <authorList>
            <person name="Narita B."/>
            <person name="Kawabe Y."/>
            <person name="Kin K."/>
            <person name="Saito T."/>
            <person name="Gibbs R."/>
            <person name="Kuspa A."/>
            <person name="Muzny D."/>
            <person name="Queller D."/>
            <person name="Richards S."/>
            <person name="Strassman J."/>
            <person name="Sucgang R."/>
            <person name="Worley K."/>
            <person name="Schaap P."/>
        </authorList>
    </citation>
    <scope>NUCLEOTIDE SEQUENCE</scope>
    <source>
        <strain evidence="2">QSvi11</strain>
    </source>
</reference>
<dbReference type="PROSITE" id="PS50075">
    <property type="entry name" value="CARRIER"/>
    <property type="match status" value="1"/>
</dbReference>
<protein>
    <recommendedName>
        <fullName evidence="1">Carrier domain-containing protein</fullName>
    </recommendedName>
</protein>
<proteinExistence type="predicted"/>
<organism evidence="2 3">
    <name type="scientific">Polysphondylium violaceum</name>
    <dbReference type="NCBI Taxonomy" id="133409"/>
    <lineage>
        <taxon>Eukaryota</taxon>
        <taxon>Amoebozoa</taxon>
        <taxon>Evosea</taxon>
        <taxon>Eumycetozoa</taxon>
        <taxon>Dictyostelia</taxon>
        <taxon>Dictyosteliales</taxon>
        <taxon>Dictyosteliaceae</taxon>
        <taxon>Polysphondylium</taxon>
    </lineage>
</organism>
<name>A0A8J4PM70_9MYCE</name>
<dbReference type="InterPro" id="IPR036736">
    <property type="entry name" value="ACP-like_sf"/>
</dbReference>
<dbReference type="SUPFAM" id="SSF47336">
    <property type="entry name" value="ACP-like"/>
    <property type="match status" value="1"/>
</dbReference>
<dbReference type="Proteomes" id="UP000695562">
    <property type="component" value="Unassembled WGS sequence"/>
</dbReference>
<sequence>MIDNNNNSKNKENEKRVKKIIAKQLGTKPDKINNDDRILNVEGIHFMGKMHDLFIAIGREFDIEIPNEEAKKIKTVNQLLSYIAIHQYE</sequence>
<evidence type="ECO:0000313" key="3">
    <source>
        <dbReference type="Proteomes" id="UP000695562"/>
    </source>
</evidence>
<dbReference type="EMBL" id="AJWJ01000647">
    <property type="protein sequence ID" value="KAF2069518.1"/>
    <property type="molecule type" value="Genomic_DNA"/>
</dbReference>
<gene>
    <name evidence="2" type="ORF">CYY_009165</name>
</gene>
<comment type="caution">
    <text evidence="2">The sequence shown here is derived from an EMBL/GenBank/DDBJ whole genome shotgun (WGS) entry which is preliminary data.</text>
</comment>
<dbReference type="Gene3D" id="1.10.1200.10">
    <property type="entry name" value="ACP-like"/>
    <property type="match status" value="1"/>
</dbReference>
<dbReference type="InterPro" id="IPR009081">
    <property type="entry name" value="PP-bd_ACP"/>
</dbReference>